<dbReference type="AlphaFoldDB" id="A0AAU2AEW9"/>
<evidence type="ECO:0000313" key="1">
    <source>
        <dbReference type="EMBL" id="WTT23250.1"/>
    </source>
</evidence>
<sequence>MASTTRRTRPPNADLARLIESCGASHKSLALRVNQLAHQAGMETDYSHTSVANWCRRGMTPKWPVPKLLAQAIGERRGRAVDLGDIGMGAAKTIDASVGLDFPRDPADAVRVATMFWSSVNRRDFLAGSGFAASAFTTPVTR</sequence>
<gene>
    <name evidence="1" type="ORF">OHA22_50670</name>
</gene>
<dbReference type="EMBL" id="CP108222">
    <property type="protein sequence ID" value="WTT23250.1"/>
    <property type="molecule type" value="Genomic_DNA"/>
</dbReference>
<proteinExistence type="predicted"/>
<accession>A0AAU2AEW9</accession>
<organism evidence="1">
    <name type="scientific">Streptomyces sp. NBC_00093</name>
    <dbReference type="NCBI Taxonomy" id="2975649"/>
    <lineage>
        <taxon>Bacteria</taxon>
        <taxon>Bacillati</taxon>
        <taxon>Actinomycetota</taxon>
        <taxon>Actinomycetes</taxon>
        <taxon>Kitasatosporales</taxon>
        <taxon>Streptomycetaceae</taxon>
        <taxon>Streptomyces</taxon>
    </lineage>
</organism>
<reference evidence="1" key="1">
    <citation type="submission" date="2022-10" db="EMBL/GenBank/DDBJ databases">
        <title>The complete genomes of actinobacterial strains from the NBC collection.</title>
        <authorList>
            <person name="Joergensen T.S."/>
            <person name="Alvarez Arevalo M."/>
            <person name="Sterndorff E.B."/>
            <person name="Faurdal D."/>
            <person name="Vuksanovic O."/>
            <person name="Mourched A.-S."/>
            <person name="Charusanti P."/>
            <person name="Shaw S."/>
            <person name="Blin K."/>
            <person name="Weber T."/>
        </authorList>
    </citation>
    <scope>NUCLEOTIDE SEQUENCE</scope>
    <source>
        <strain evidence="1">NBC_00093</strain>
    </source>
</reference>
<name>A0AAU2AEW9_9ACTN</name>
<protein>
    <submittedName>
        <fullName evidence="1">Uncharacterized protein</fullName>
    </submittedName>
</protein>